<keyword evidence="1 2" id="KW-0129">CBS domain</keyword>
<feature type="domain" description="CBS" evidence="4">
    <location>
        <begin position="92"/>
        <end position="147"/>
    </location>
</feature>
<dbReference type="Gene3D" id="3.10.580.10">
    <property type="entry name" value="CBS-domain"/>
    <property type="match status" value="1"/>
</dbReference>
<accession>A0ABS4PW84</accession>
<evidence type="ECO:0000313" key="6">
    <source>
        <dbReference type="Proteomes" id="UP000741013"/>
    </source>
</evidence>
<dbReference type="Pfam" id="PF00571">
    <property type="entry name" value="CBS"/>
    <property type="match status" value="2"/>
</dbReference>
<dbReference type="PROSITE" id="PS51371">
    <property type="entry name" value="CBS"/>
    <property type="match status" value="2"/>
</dbReference>
<dbReference type="PROSITE" id="PS50914">
    <property type="entry name" value="BON"/>
    <property type="match status" value="1"/>
</dbReference>
<dbReference type="InterPro" id="IPR000644">
    <property type="entry name" value="CBS_dom"/>
</dbReference>
<feature type="domain" description="BON" evidence="3">
    <location>
        <begin position="144"/>
        <end position="213"/>
    </location>
</feature>
<protein>
    <submittedName>
        <fullName evidence="5">CBS domain-containing protein</fullName>
    </submittedName>
</protein>
<evidence type="ECO:0000259" key="3">
    <source>
        <dbReference type="PROSITE" id="PS50914"/>
    </source>
</evidence>
<dbReference type="RefSeq" id="WP_209666828.1">
    <property type="nucleotide sequence ID" value="NZ_JAGGMS010000001.1"/>
</dbReference>
<gene>
    <name evidence="5" type="ORF">JOM49_005217</name>
</gene>
<keyword evidence="6" id="KW-1185">Reference proteome</keyword>
<reference evidence="5 6" key="1">
    <citation type="submission" date="2021-03" db="EMBL/GenBank/DDBJ databases">
        <title>Sequencing the genomes of 1000 actinobacteria strains.</title>
        <authorList>
            <person name="Klenk H.-P."/>
        </authorList>
    </citation>
    <scope>NUCLEOTIDE SEQUENCE [LARGE SCALE GENOMIC DNA]</scope>
    <source>
        <strain evidence="5 6">DSM 45510</strain>
    </source>
</reference>
<dbReference type="CDD" id="cd04586">
    <property type="entry name" value="CBS_pair_BON_assoc"/>
    <property type="match status" value="1"/>
</dbReference>
<dbReference type="PANTHER" id="PTHR43080:SF29">
    <property type="entry name" value="OS02G0818000 PROTEIN"/>
    <property type="match status" value="1"/>
</dbReference>
<feature type="domain" description="CBS" evidence="4">
    <location>
        <begin position="10"/>
        <end position="70"/>
    </location>
</feature>
<evidence type="ECO:0000256" key="1">
    <source>
        <dbReference type="ARBA" id="ARBA00023122"/>
    </source>
</evidence>
<dbReference type="Pfam" id="PF04972">
    <property type="entry name" value="BON"/>
    <property type="match status" value="1"/>
</dbReference>
<evidence type="ECO:0000256" key="2">
    <source>
        <dbReference type="PROSITE-ProRule" id="PRU00703"/>
    </source>
</evidence>
<dbReference type="EMBL" id="JAGGMS010000001">
    <property type="protein sequence ID" value="MBP2183691.1"/>
    <property type="molecule type" value="Genomic_DNA"/>
</dbReference>
<comment type="caution">
    <text evidence="5">The sequence shown here is derived from an EMBL/GenBank/DDBJ whole genome shotgun (WGS) entry which is preliminary data.</text>
</comment>
<dbReference type="InterPro" id="IPR046342">
    <property type="entry name" value="CBS_dom_sf"/>
</dbReference>
<dbReference type="Gene3D" id="3.30.1340.30">
    <property type="match status" value="1"/>
</dbReference>
<dbReference type="SMART" id="SM00116">
    <property type="entry name" value="CBS"/>
    <property type="match status" value="2"/>
</dbReference>
<evidence type="ECO:0000259" key="4">
    <source>
        <dbReference type="PROSITE" id="PS51371"/>
    </source>
</evidence>
<organism evidence="5 6">
    <name type="scientific">Amycolatopsis magusensis</name>
    <dbReference type="NCBI Taxonomy" id="882444"/>
    <lineage>
        <taxon>Bacteria</taxon>
        <taxon>Bacillati</taxon>
        <taxon>Actinomycetota</taxon>
        <taxon>Actinomycetes</taxon>
        <taxon>Pseudonocardiales</taxon>
        <taxon>Pseudonocardiaceae</taxon>
        <taxon>Amycolatopsis</taxon>
    </lineage>
</organism>
<dbReference type="Proteomes" id="UP000741013">
    <property type="component" value="Unassembled WGS sequence"/>
</dbReference>
<sequence length="221" mass="24122">MDPNTVAAVMTPDPVTVPLGATFKEIAERMAEHRISAVGVVDGAGLLAGVVSEADLLAHYRPWPEPRHRLWRRPSHRLERRKAEARVAAELMSAPALTVDAGNSLATAAGRFAETKVRRLFVVSDGEPVGVLARHDLIGVFARDDAEIRHEIESRVLAGELSLGPDRVRVAVEHGVVTVVGRVERRSEVTPVARLIEQVRGVVVVDNRLDYVWLDTTKTGS</sequence>
<dbReference type="InterPro" id="IPR051257">
    <property type="entry name" value="Diverse_CBS-Domain"/>
</dbReference>
<evidence type="ECO:0000313" key="5">
    <source>
        <dbReference type="EMBL" id="MBP2183691.1"/>
    </source>
</evidence>
<dbReference type="InterPro" id="IPR007055">
    <property type="entry name" value="BON_dom"/>
</dbReference>
<dbReference type="PANTHER" id="PTHR43080">
    <property type="entry name" value="CBS DOMAIN-CONTAINING PROTEIN CBSX3, MITOCHONDRIAL"/>
    <property type="match status" value="1"/>
</dbReference>
<dbReference type="SUPFAM" id="SSF54631">
    <property type="entry name" value="CBS-domain pair"/>
    <property type="match status" value="1"/>
</dbReference>
<name>A0ABS4PW84_9PSEU</name>
<proteinExistence type="predicted"/>